<evidence type="ECO:0000256" key="16">
    <source>
        <dbReference type="ARBA" id="ARBA00061380"/>
    </source>
</evidence>
<feature type="transmembrane region" description="Helical" evidence="20">
    <location>
        <begin position="2622"/>
        <end position="2646"/>
    </location>
</feature>
<dbReference type="Proteomes" id="UP000322234">
    <property type="component" value="Unassembled WGS sequence"/>
</dbReference>
<dbReference type="InterPro" id="IPR008271">
    <property type="entry name" value="Ser/Thr_kinase_AS"/>
</dbReference>
<feature type="compositionally biased region" description="Low complexity" evidence="19">
    <location>
        <begin position="954"/>
        <end position="971"/>
    </location>
</feature>
<keyword evidence="23" id="KW-1185">Reference proteome</keyword>
<dbReference type="EMBL" id="VBQZ03000080">
    <property type="protein sequence ID" value="MXQ92272.1"/>
    <property type="molecule type" value="Genomic_DNA"/>
</dbReference>
<keyword evidence="20" id="KW-0812">Transmembrane</keyword>
<feature type="region of interest" description="Disordered" evidence="19">
    <location>
        <begin position="954"/>
        <end position="1014"/>
    </location>
</feature>
<feature type="region of interest" description="Disordered" evidence="19">
    <location>
        <begin position="1418"/>
        <end position="1437"/>
    </location>
</feature>
<dbReference type="GO" id="GO:0004674">
    <property type="term" value="F:protein serine/threonine kinase activity"/>
    <property type="evidence" value="ECO:0007669"/>
    <property type="project" value="UniProtKB-KW"/>
</dbReference>
<feature type="compositionally biased region" description="Polar residues" evidence="19">
    <location>
        <begin position="3213"/>
        <end position="3228"/>
    </location>
</feature>
<evidence type="ECO:0000256" key="8">
    <source>
        <dbReference type="ARBA" id="ARBA00022777"/>
    </source>
</evidence>
<evidence type="ECO:0000256" key="18">
    <source>
        <dbReference type="SAM" id="Coils"/>
    </source>
</evidence>
<sequence>MGSEQAGSPHFATLTCYTHVHQFGVGLSKSYSYAICGKKTGMASQVLVYPPYIYQTQSSAFCSVKKLRVEPSSCVFQERNYPRTYVNGRNVGNSHPPTKGSAFQTKIPFNRPRGHNLSLQTSAVVIKNPAGATKVIAAQAPQTQVEAPQIGAWRHRFSFLEGPQRCGLKRKSEELDNHSSAMQIVDEVSILPAMLQTNMGNPVTVVTTTTGTKQNCTTGEGDYQLVQHEVLCSMKNTYEVLDFLGRGTFGQVVKCWKRGTNEIVAIKILKNHPSYARQGQIEVSILARLSTENADEYNFVRAYECFQHRNHTCLVFEMLEQNLYDFLKQNKFSPLPLKVIRPILQQVATALKKLKSLGLIHADLKPENIMLVDPVRQPYRVKVIDFGSASHVSKTVCSTYLQSRYYRAPEIILGLPFCEAIDMWSLGCVIAELFLGWPLYPGALEYDQIRYISQTQGLPGEQLLNVGTKSTRFFCRETDLSHSGWRLKTLEEHEAETGMKSKEARKYIFNSLDDIVHVNTVMDLEGSDLLAEKADRREFVGLLKKMLLIDADLRITPAETLNHAFVNMKHLLDFPHSNHVKSCFHIMDICKSHPNSCDANNHNKTSLLRPVAPSSTTNLAANFTKIGTLRSQALTTSAHSVVHHGIPLQAGTAHFGCGDAFQQTLIICPPAIQGIPATHGKPTSYSIRVDNTVPLVTQAPAVQPLQIRPGVLSQTWSGRTQQMLIPAWQQVTPLAPATTALASEGVAGSQRLGDWGKMISHSNHYSSVMPQPLLTNQITLSAPQPISVGIAHVVWPQPATTKKNKLCQNRGILVKLMEWEPGREEINAFSWSNSLQNTNIPQSAFISPKTVTGKDVQEVSCIETQDNRNSEGEAGNCCDTSIRQDSDSSVSDKQRQTIIIADSPSPAVSVITISSDTDEEETSSQRHSLRECKGNLDCEACQSTLNIDRMCSLSSPDSTLSTSSSGQSSPSPCKRPNSMSDEEQESGCDTVDGSPTSDSSGHDSPFAESSFVEDTHQNAELVTSTDTETKPAVCTVVVPPMGLENRLNADEHMANTDSICQPLIKGRSAPGRLNQPSTVGNRQQKSTSAFQQQHLNFSQVLVLFVISLGQKPFLTHTLTSAAVIGPAQTGFPALVLMAQHFEPYNPYLGLICYWRLGAYNAQVKFQWLDCFIDYIIGRNLHEKIIRFTVSEIDEQAERGTVLIGKGLWLGYKSGFEETRKQYCEPELRTLRTDNQQIAVTLTPESSPHGRLLPISPTWPFSEVQSSSAVDRIKPGPGASPDNTSWPQSAWTALPKTHRRARAHGDFSPSQGSTRSASLEPSKDSAETLVQPRPPGGKEAAAVSGLPHTSMPPPLPTLPPVTSFTAGLPLRPPRVGTPSISELHSPRADALLSSSSSSLAPDSPHSIIFSKAAEQPTKVPLFPHTAPTDSSSSQSIVNPLNPFAEEMDHAPSRNAQDLIGIPRLGFSGSSSPAGGPHSAGSPSPESLSSVADLALLSPAPPASGSLQLPGGRPSLLMLEVAPSLASTQPTEAEVAERAHNGVSLPTLKSAATHEASSLVQTAESVAVGMTSLEAAHAPAKNSAYPLHVSATLENSKGPTLSAEHKSSPLVPSPLPLTTADQGQEGPSGAVPTSPSNGTTADFPSTPAPLQLAWSHASPSTMPQVPTPQEAGSDGSPPTAATDLLLSSTFPHRPSMTWTFPLQKEDSMATVLKKNEKANLTVALQTIPSKESLSLHAVGGFTSDFSTDHVSTDTTPPGTSLLPSELPPSSMPFTRATQTVSPSHSFSRTKPVTHTAVTDHSELPVLASKQVTPFPSSSEVYDFSTMGGMRKPATTDVFWNSVAAEAESLSTEPMMSGWLQQTNYDVNGHTINSTSWETHPASATSPGGLNSTANTIKSQDFKDNVGHSVTVEGFSIQDPGSGMSTNQPIQQSDVTTVGNHTDFLSINTNNYTRDFQTAEIGYYPRISQQAVSRPHLQSPAHPTHPLVLSSPSLTSTARLPEMLSDEMDTSFQIADDIYPSPVINASPPFQDILRFHSTAESPSLSTSALFGTPSKAPWASQRPEKWTGATANAVDSSALPKAEPTAAAAATTSFLRKSSPLVLSAALVAKGTGSSPSAMASGLAKSSWTTALAKNITSSAASGPKATPGAAHPAFSFTPTYMFARTAHTMSTHTAMQGNMGATSGLLSTTHLPRKPQAMHTGFPNPTNPDLPRVSTTRPLTITAALTSITAPVRATRMPPSSAENTDVALPAVSTAVVTTGKTASNLECHMSSKLLVKTVLFLTQRRMQISETLKLNIAKGLTQALRKAFHQNDVLAHVDLLEHSHNITVGYYATKGRLVYLPSAVIEMLGVYGISNVTADVKQHTPNLQSVAVLASPWTPQPAGYLQLKTGNQSDNIQSCKFAQTMEQRLQRAFQDAERKVLNTKSNLTIQMVSTSNASQTVTLVYVVANRSSFLNGTVASSLLRQLSAELVGFYLTYPPLTIAEPLEYPNLDISETTRDYWVITVLQGVDNSLVGLHNQSFARVMEQRLAQLFMMSQQQGRRFKRATTLGSYTVQMVKMQRVPGPKDPAELTYYTLYNGKPLLGTAAAKILSTIDSQRMALTLHHVVLLQADPVVKNPPNNLWIIAAVLAPIAVVTVIVIIITAVLCRKNKNDFKPDTVMNLPQRAKPVQGFDYAKQHLGQQGADEEVIPVTQETVVLPLPVRDAPASQERDAPQDGSTIKTAKSIETRKSRSPSENGSVISNESGKPSSGRRSPQNVMAQQKVTKEEARKRNVPASDEEEGAVLFDNSGKAAVDPFDTSSGSVQLIGIKPTALPVVHPTSDRSQEPAVLNGEVNKALKQKSDIEHYRNKLRLKAKRKGYYDFPPVEASKAQTERKKMYEKAPKEIEHVLDPDPELCAPFTEAKNRQQMKNSVYRSRQSLNSPSPGETEMDLLVTRERPRRGIRNSGYDTEPEIIEETNIDRVNEPRGYGRSRQVKGHSETSTLSSQPSIDEVRQQMHMLLEEAFSLASAGHAGQGRHPEAYGSAQHLPYSEVVTSAPGTMTRPRAGVQWVPTYRPEMYQYSLPRPAYRFSQLPEMVMGSPPPPVPPRTGPVAVASLRRSTSDVGSKTRMAESAGPEPAQLHDSASFAQVSRGPVSVAQLDQSALNYSGNTVPAVFAIPAANRPGFTGYFIPTPPSSYRNQAWMSYAGENELPSQWADSVPLPGYIEAYPRSRYQQNSPSRLPRQYSQPAGLHPSLEQAPVPSTAASQQSLADNDPSDTPLTNISTAALVKAIREEVAKLAKKQTDMFEFQV</sequence>
<feature type="region of interest" description="Disordered" evidence="19">
    <location>
        <begin position="1460"/>
        <end position="1488"/>
    </location>
</feature>
<evidence type="ECO:0000256" key="6">
    <source>
        <dbReference type="ARBA" id="ARBA00022679"/>
    </source>
</evidence>
<dbReference type="FunFam" id="3.30.200.20:FF:000022">
    <property type="entry name" value="Homeodomain-interacting protein kinase 2 isoform 1"/>
    <property type="match status" value="1"/>
</dbReference>
<dbReference type="Gene3D" id="1.10.510.10">
    <property type="entry name" value="Transferase(Phosphotransferase) domain 1"/>
    <property type="match status" value="1"/>
</dbReference>
<gene>
    <name evidence="22" type="ORF">E5288_WYG020430</name>
</gene>
<keyword evidence="11" id="KW-0805">Transcription regulation</keyword>
<keyword evidence="20" id="KW-1133">Transmembrane helix</keyword>
<comment type="catalytic activity">
    <reaction evidence="14">
        <text>L-threonyl-[protein] + ATP = O-phospho-L-threonyl-[protein] + ADP + H(+)</text>
        <dbReference type="Rhea" id="RHEA:46608"/>
        <dbReference type="Rhea" id="RHEA-COMP:11060"/>
        <dbReference type="Rhea" id="RHEA-COMP:11605"/>
        <dbReference type="ChEBI" id="CHEBI:15378"/>
        <dbReference type="ChEBI" id="CHEBI:30013"/>
        <dbReference type="ChEBI" id="CHEBI:30616"/>
        <dbReference type="ChEBI" id="CHEBI:61977"/>
        <dbReference type="ChEBI" id="CHEBI:456216"/>
        <dbReference type="EC" id="2.7.11.1"/>
    </reaction>
</comment>
<evidence type="ECO:0000256" key="1">
    <source>
        <dbReference type="ARBA" id="ARBA00004123"/>
    </source>
</evidence>
<organism evidence="22 23">
    <name type="scientific">Bos mutus</name>
    <name type="common">wild yak</name>
    <dbReference type="NCBI Taxonomy" id="72004"/>
    <lineage>
        <taxon>Eukaryota</taxon>
        <taxon>Metazoa</taxon>
        <taxon>Chordata</taxon>
        <taxon>Craniata</taxon>
        <taxon>Vertebrata</taxon>
        <taxon>Euteleostomi</taxon>
        <taxon>Mammalia</taxon>
        <taxon>Eutheria</taxon>
        <taxon>Laurasiatheria</taxon>
        <taxon>Artiodactyla</taxon>
        <taxon>Ruminantia</taxon>
        <taxon>Pecora</taxon>
        <taxon>Bovidae</taxon>
        <taxon>Bovinae</taxon>
        <taxon>Bos</taxon>
    </lineage>
</organism>
<dbReference type="PROSITE" id="PS00108">
    <property type="entry name" value="PROTEIN_KINASE_ST"/>
    <property type="match status" value="1"/>
</dbReference>
<feature type="region of interest" description="Disordered" evidence="19">
    <location>
        <begin position="1265"/>
        <end position="1352"/>
    </location>
</feature>
<keyword evidence="8" id="KW-0418">Kinase</keyword>
<feature type="compositionally biased region" description="Polar residues" evidence="19">
    <location>
        <begin position="1629"/>
        <end position="1641"/>
    </location>
</feature>
<evidence type="ECO:0000256" key="15">
    <source>
        <dbReference type="ARBA" id="ARBA00048679"/>
    </source>
</evidence>
<evidence type="ECO:0000256" key="13">
    <source>
        <dbReference type="ARBA" id="ARBA00023242"/>
    </source>
</evidence>
<feature type="coiled-coil region" evidence="18">
    <location>
        <begin position="2399"/>
        <end position="2426"/>
    </location>
</feature>
<protein>
    <recommendedName>
        <fullName evidence="2">non-specific serine/threonine protein kinase</fullName>
        <ecNumber evidence="2">2.7.11.1</ecNumber>
    </recommendedName>
</protein>
<dbReference type="FunFam" id="1.10.510.10:FF:000029">
    <property type="entry name" value="Homeodomain-interacting protein kinase 2 isoform 1"/>
    <property type="match status" value="1"/>
</dbReference>
<evidence type="ECO:0000256" key="10">
    <source>
        <dbReference type="ARBA" id="ARBA00022843"/>
    </source>
</evidence>
<feature type="compositionally biased region" description="Low complexity" evidence="19">
    <location>
        <begin position="1466"/>
        <end position="1488"/>
    </location>
</feature>
<dbReference type="Pfam" id="PF00069">
    <property type="entry name" value="Pkinase"/>
    <property type="match status" value="1"/>
</dbReference>
<comment type="similarity">
    <text evidence="16">Belongs to the protein kinase superfamily. CMGC Ser/Thr protein kinase family. HIPK subfamily.</text>
</comment>
<keyword evidence="3" id="KW-1017">Isopeptide bond</keyword>
<dbReference type="PROSITE" id="PS00107">
    <property type="entry name" value="PROTEIN_KINASE_ATP"/>
    <property type="match status" value="1"/>
</dbReference>
<feature type="compositionally biased region" description="Polar residues" evidence="19">
    <location>
        <begin position="2734"/>
        <end position="2763"/>
    </location>
</feature>
<dbReference type="Pfam" id="PF12877">
    <property type="entry name" value="KIAA1549"/>
    <property type="match status" value="1"/>
</dbReference>
<feature type="compositionally biased region" description="Polar residues" evidence="19">
    <location>
        <begin position="1074"/>
        <end position="1085"/>
    </location>
</feature>
<dbReference type="SUPFAM" id="SSF56112">
    <property type="entry name" value="Protein kinase-like (PK-like)"/>
    <property type="match status" value="1"/>
</dbReference>
<dbReference type="GO" id="GO:0005737">
    <property type="term" value="C:cytoplasm"/>
    <property type="evidence" value="ECO:0007669"/>
    <property type="project" value="UniProtKB-ARBA"/>
</dbReference>
<keyword evidence="9 17" id="KW-0067">ATP-binding</keyword>
<evidence type="ECO:0000256" key="3">
    <source>
        <dbReference type="ARBA" id="ARBA00022499"/>
    </source>
</evidence>
<feature type="compositionally biased region" description="Polar residues" evidence="19">
    <location>
        <begin position="1426"/>
        <end position="1437"/>
    </location>
</feature>
<comment type="caution">
    <text evidence="22">The sequence shown here is derived from an EMBL/GenBank/DDBJ whole genome shotgun (WGS) entry which is preliminary data.</text>
</comment>
<comment type="subcellular location">
    <subcellularLocation>
        <location evidence="1">Nucleus</location>
    </subcellularLocation>
</comment>
<feature type="compositionally biased region" description="Polar residues" evidence="19">
    <location>
        <begin position="1307"/>
        <end position="1318"/>
    </location>
</feature>
<feature type="region of interest" description="Disordered" evidence="19">
    <location>
        <begin position="2907"/>
        <end position="2989"/>
    </location>
</feature>
<proteinExistence type="inferred from homology"/>
<dbReference type="InterPro" id="IPR024606">
    <property type="entry name" value="KIAA1549"/>
</dbReference>
<evidence type="ECO:0000256" key="14">
    <source>
        <dbReference type="ARBA" id="ARBA00047899"/>
    </source>
</evidence>
<feature type="region of interest" description="Disordered" evidence="19">
    <location>
        <begin position="864"/>
        <end position="894"/>
    </location>
</feature>
<feature type="region of interest" description="Disordered" evidence="19">
    <location>
        <begin position="2042"/>
        <end position="2063"/>
    </location>
</feature>
<dbReference type="InterPro" id="IPR017441">
    <property type="entry name" value="Protein_kinase_ATP_BS"/>
</dbReference>
<evidence type="ECO:0000256" key="2">
    <source>
        <dbReference type="ARBA" id="ARBA00012513"/>
    </source>
</evidence>
<dbReference type="InterPro" id="IPR000719">
    <property type="entry name" value="Prot_kinase_dom"/>
</dbReference>
<feature type="domain" description="Protein kinase" evidence="21">
    <location>
        <begin position="238"/>
        <end position="566"/>
    </location>
</feature>
<feature type="region of interest" description="Disordered" evidence="19">
    <location>
        <begin position="3213"/>
        <end position="3262"/>
    </location>
</feature>
<feature type="region of interest" description="Disordered" evidence="19">
    <location>
        <begin position="3099"/>
        <end position="3121"/>
    </location>
</feature>
<evidence type="ECO:0000256" key="7">
    <source>
        <dbReference type="ARBA" id="ARBA00022741"/>
    </source>
</evidence>
<evidence type="ECO:0000259" key="21">
    <source>
        <dbReference type="PROSITE" id="PS50011"/>
    </source>
</evidence>
<keyword evidence="6" id="KW-0808">Transferase</keyword>
<comment type="catalytic activity">
    <reaction evidence="15">
        <text>L-seryl-[protein] + ATP = O-phospho-L-seryl-[protein] + ADP + H(+)</text>
        <dbReference type="Rhea" id="RHEA:17989"/>
        <dbReference type="Rhea" id="RHEA-COMP:9863"/>
        <dbReference type="Rhea" id="RHEA-COMP:11604"/>
        <dbReference type="ChEBI" id="CHEBI:15378"/>
        <dbReference type="ChEBI" id="CHEBI:29999"/>
        <dbReference type="ChEBI" id="CHEBI:30616"/>
        <dbReference type="ChEBI" id="CHEBI:83421"/>
        <dbReference type="ChEBI" id="CHEBI:456216"/>
        <dbReference type="EC" id="2.7.11.1"/>
    </reaction>
</comment>
<feature type="compositionally biased region" description="Polar residues" evidence="19">
    <location>
        <begin position="2907"/>
        <end position="2925"/>
    </location>
</feature>
<dbReference type="SMART" id="SM00220">
    <property type="entry name" value="S_TKc"/>
    <property type="match status" value="1"/>
</dbReference>
<dbReference type="PROSITE" id="PS50011">
    <property type="entry name" value="PROTEIN_KINASE_DOM"/>
    <property type="match status" value="1"/>
</dbReference>
<reference evidence="22" key="1">
    <citation type="submission" date="2019-10" db="EMBL/GenBank/DDBJ databases">
        <title>The sequence and de novo assembly of the wild yak genome.</title>
        <authorList>
            <person name="Liu Y."/>
        </authorList>
    </citation>
    <scope>NUCLEOTIDE SEQUENCE [LARGE SCALE GENOMIC DNA]</scope>
    <source>
        <strain evidence="22">WY2019</strain>
    </source>
</reference>
<evidence type="ECO:0000313" key="22">
    <source>
        <dbReference type="EMBL" id="MXQ92272.1"/>
    </source>
</evidence>
<evidence type="ECO:0000256" key="20">
    <source>
        <dbReference type="SAM" id="Phobius"/>
    </source>
</evidence>
<keyword evidence="7 17" id="KW-0547">Nucleotide-binding</keyword>
<dbReference type="Gene3D" id="3.30.200.20">
    <property type="entry name" value="Phosphorylase Kinase, domain 1"/>
    <property type="match status" value="1"/>
</dbReference>
<feature type="region of interest" description="Disordered" evidence="19">
    <location>
        <begin position="1595"/>
        <end position="1682"/>
    </location>
</feature>
<feature type="region of interest" description="Disordered" evidence="19">
    <location>
        <begin position="1065"/>
        <end position="1085"/>
    </location>
</feature>
<feature type="compositionally biased region" description="Polar residues" evidence="19">
    <location>
        <begin position="2980"/>
        <end position="2989"/>
    </location>
</feature>
<keyword evidence="20" id="KW-0472">Membrane</keyword>
<evidence type="ECO:0000256" key="9">
    <source>
        <dbReference type="ARBA" id="ARBA00022840"/>
    </source>
</evidence>
<keyword evidence="5" id="KW-0597">Phosphoprotein</keyword>
<dbReference type="EC" id="2.7.11.1" evidence="2"/>
<dbReference type="InterPro" id="IPR011009">
    <property type="entry name" value="Kinase-like_dom_sf"/>
</dbReference>
<evidence type="ECO:0000256" key="19">
    <source>
        <dbReference type="SAM" id="MobiDB-lite"/>
    </source>
</evidence>
<keyword evidence="10" id="KW-0832">Ubl conjugation</keyword>
<dbReference type="PANTHER" id="PTHR21590:SF3">
    <property type="entry name" value="UPF0606 PROTEIN KIAA1549L"/>
    <property type="match status" value="1"/>
</dbReference>
<evidence type="ECO:0000256" key="17">
    <source>
        <dbReference type="PROSITE-ProRule" id="PRU10141"/>
    </source>
</evidence>
<feature type="compositionally biased region" description="Polar residues" evidence="19">
    <location>
        <begin position="3244"/>
        <end position="3262"/>
    </location>
</feature>
<keyword evidence="18" id="KW-0175">Coiled coil</keyword>
<feature type="compositionally biased region" description="Basic and acidic residues" evidence="19">
    <location>
        <begin position="882"/>
        <end position="894"/>
    </location>
</feature>
<accession>A0A6B0RRQ9</accession>
<keyword evidence="12" id="KW-0804">Transcription</keyword>
<keyword evidence="4" id="KW-0723">Serine/threonine-protein kinase</keyword>
<name>A0A6B0RRQ9_9CETA</name>
<evidence type="ECO:0000256" key="4">
    <source>
        <dbReference type="ARBA" id="ARBA00022527"/>
    </source>
</evidence>
<evidence type="ECO:0000256" key="11">
    <source>
        <dbReference type="ARBA" id="ARBA00023015"/>
    </source>
</evidence>
<dbReference type="PANTHER" id="PTHR21590">
    <property type="entry name" value="SEA DOMAIN-CONTAINING PROTEIN"/>
    <property type="match status" value="1"/>
</dbReference>
<evidence type="ECO:0000256" key="12">
    <source>
        <dbReference type="ARBA" id="ARBA00023163"/>
    </source>
</evidence>
<feature type="compositionally biased region" description="Polar residues" evidence="19">
    <location>
        <begin position="1280"/>
        <end position="1290"/>
    </location>
</feature>
<feature type="region of interest" description="Disordered" evidence="19">
    <location>
        <begin position="2702"/>
        <end position="2784"/>
    </location>
</feature>
<feature type="binding site" evidence="17">
    <location>
        <position position="267"/>
    </location>
    <ligand>
        <name>ATP</name>
        <dbReference type="ChEBI" id="CHEBI:30616"/>
    </ligand>
</feature>
<keyword evidence="13" id="KW-0539">Nucleus</keyword>
<dbReference type="GO" id="GO:0005524">
    <property type="term" value="F:ATP binding"/>
    <property type="evidence" value="ECO:0007669"/>
    <property type="project" value="UniProtKB-UniRule"/>
</dbReference>
<dbReference type="GO" id="GO:0005654">
    <property type="term" value="C:nucleoplasm"/>
    <property type="evidence" value="ECO:0007669"/>
    <property type="project" value="UniProtKB-ARBA"/>
</dbReference>
<dbReference type="CDD" id="cd14229">
    <property type="entry name" value="STKc_HIPK3"/>
    <property type="match status" value="1"/>
</dbReference>
<evidence type="ECO:0000256" key="5">
    <source>
        <dbReference type="ARBA" id="ARBA00022553"/>
    </source>
</evidence>
<evidence type="ECO:0000313" key="23">
    <source>
        <dbReference type="Proteomes" id="UP000322234"/>
    </source>
</evidence>